<reference evidence="2 3" key="1">
    <citation type="submission" date="2016-10" db="EMBL/GenBank/DDBJ databases">
        <authorList>
            <person name="de Groot N.N."/>
        </authorList>
    </citation>
    <scope>NUCLEOTIDE SEQUENCE [LARGE SCALE GENOMIC DNA]</scope>
    <source>
        <strain evidence="2 3">ATCC BAA-466</strain>
    </source>
</reference>
<protein>
    <submittedName>
        <fullName evidence="2">Helix-turn-helix domain-containing protein</fullName>
    </submittedName>
</protein>
<dbReference type="OrthoDB" id="9781005at2"/>
<evidence type="ECO:0000313" key="2">
    <source>
        <dbReference type="EMBL" id="SDG05290.1"/>
    </source>
</evidence>
<organism evidence="2 3">
    <name type="scientific">Facklamia miroungae</name>
    <dbReference type="NCBI Taxonomy" id="120956"/>
    <lineage>
        <taxon>Bacteria</taxon>
        <taxon>Bacillati</taxon>
        <taxon>Bacillota</taxon>
        <taxon>Bacilli</taxon>
        <taxon>Lactobacillales</taxon>
        <taxon>Aerococcaceae</taxon>
        <taxon>Facklamia</taxon>
    </lineage>
</organism>
<feature type="non-terminal residue" evidence="2">
    <location>
        <position position="70"/>
    </location>
</feature>
<dbReference type="AlphaFoldDB" id="A0A1G7R5N9"/>
<dbReference type="Pfam" id="PF13518">
    <property type="entry name" value="HTH_28"/>
    <property type="match status" value="1"/>
</dbReference>
<gene>
    <name evidence="2" type="ORF">SAMN05421791_102330</name>
</gene>
<dbReference type="RefSeq" id="WP_143406544.1">
    <property type="nucleotide sequence ID" value="NZ_FNCK01000002.1"/>
</dbReference>
<accession>A0A1G7R5N9</accession>
<dbReference type="Gene3D" id="1.10.10.10">
    <property type="entry name" value="Winged helix-like DNA-binding domain superfamily/Winged helix DNA-binding domain"/>
    <property type="match status" value="1"/>
</dbReference>
<sequence length="70" mass="8010">MSKYSKGFKIKLVNEYLDGTTGGRDLIAEKYGIPSSTVRNWIEMDENHGFEGFNKKLNKIEYSGEFKLSV</sequence>
<keyword evidence="3" id="KW-1185">Reference proteome</keyword>
<dbReference type="STRING" id="120956.SAMN05421791_102330"/>
<evidence type="ECO:0000313" key="3">
    <source>
        <dbReference type="Proteomes" id="UP000199708"/>
    </source>
</evidence>
<dbReference type="InterPro" id="IPR036388">
    <property type="entry name" value="WH-like_DNA-bd_sf"/>
</dbReference>
<evidence type="ECO:0000259" key="1">
    <source>
        <dbReference type="Pfam" id="PF13518"/>
    </source>
</evidence>
<dbReference type="InterPro" id="IPR009057">
    <property type="entry name" value="Homeodomain-like_sf"/>
</dbReference>
<dbReference type="EMBL" id="FNCK01000002">
    <property type="protein sequence ID" value="SDG05290.1"/>
    <property type="molecule type" value="Genomic_DNA"/>
</dbReference>
<dbReference type="SUPFAM" id="SSF46689">
    <property type="entry name" value="Homeodomain-like"/>
    <property type="match status" value="1"/>
</dbReference>
<feature type="domain" description="Insertion element IS150 protein InsJ-like helix-turn-helix" evidence="1">
    <location>
        <begin position="8"/>
        <end position="56"/>
    </location>
</feature>
<proteinExistence type="predicted"/>
<name>A0A1G7R5N9_9LACT</name>
<dbReference type="Proteomes" id="UP000199708">
    <property type="component" value="Unassembled WGS sequence"/>
</dbReference>
<dbReference type="InterPro" id="IPR055247">
    <property type="entry name" value="InsJ-like_HTH"/>
</dbReference>